<dbReference type="EMBL" id="QHLZ01000003">
    <property type="protein sequence ID" value="PXA66223.1"/>
    <property type="molecule type" value="Genomic_DNA"/>
</dbReference>
<sequence length="90" mass="9971">MGEFMVHNGVTWQALGAHSFMLRSSTVRALVNTHAHWDHFFGNAIFKNDGVTDFWAHATTARVMAETGEWQRLEVASLEPVMAAGAGDLR</sequence>
<keyword evidence="3" id="KW-1185">Reference proteome</keyword>
<reference evidence="2 3" key="1">
    <citation type="submission" date="2018-05" db="EMBL/GenBank/DDBJ databases">
        <title>Genetic diversity of glacier-inhabiting Cryobacterium bacteria in China and description of Cryobacterium mengkeensis sp. nov. and Arthrobacter glacialis sp. nov.</title>
        <authorList>
            <person name="Liu Q."/>
            <person name="Xin Y.-H."/>
        </authorList>
    </citation>
    <scope>NUCLEOTIDE SEQUENCE [LARGE SCALE GENOMIC DNA]</scope>
    <source>
        <strain evidence="2 3">GP3</strain>
    </source>
</reference>
<dbReference type="Proteomes" id="UP000246303">
    <property type="component" value="Unassembled WGS sequence"/>
</dbReference>
<proteinExistence type="predicted"/>
<organism evidence="2 3">
    <name type="scientific">Arthrobacter psychrochitiniphilus</name>
    <dbReference type="NCBI Taxonomy" id="291045"/>
    <lineage>
        <taxon>Bacteria</taxon>
        <taxon>Bacillati</taxon>
        <taxon>Actinomycetota</taxon>
        <taxon>Actinomycetes</taxon>
        <taxon>Micrococcales</taxon>
        <taxon>Micrococcaceae</taxon>
        <taxon>Arthrobacter</taxon>
    </lineage>
</organism>
<dbReference type="OrthoDB" id="2273115at2"/>
<dbReference type="AlphaFoldDB" id="A0A2V3DSJ6"/>
<dbReference type="InterPro" id="IPR001279">
    <property type="entry name" value="Metallo-B-lactamas"/>
</dbReference>
<evidence type="ECO:0000313" key="3">
    <source>
        <dbReference type="Proteomes" id="UP000246303"/>
    </source>
</evidence>
<gene>
    <name evidence="2" type="ORF">CVS29_05850</name>
</gene>
<accession>A0A2V3DSJ6</accession>
<dbReference type="Pfam" id="PF00753">
    <property type="entry name" value="Lactamase_B"/>
    <property type="match status" value="1"/>
</dbReference>
<name>A0A2V3DSJ6_9MICC</name>
<dbReference type="InterPro" id="IPR036866">
    <property type="entry name" value="RibonucZ/Hydroxyglut_hydro"/>
</dbReference>
<comment type="caution">
    <text evidence="2">The sequence shown here is derived from an EMBL/GenBank/DDBJ whole genome shotgun (WGS) entry which is preliminary data.</text>
</comment>
<dbReference type="Gene3D" id="3.60.15.10">
    <property type="entry name" value="Ribonuclease Z/Hydroxyacylglutathione hydrolase-like"/>
    <property type="match status" value="1"/>
</dbReference>
<feature type="domain" description="Metallo-beta-lactamase" evidence="1">
    <location>
        <begin position="26"/>
        <end position="74"/>
    </location>
</feature>
<dbReference type="RefSeq" id="WP_110105417.1">
    <property type="nucleotide sequence ID" value="NZ_JACBZZ010000001.1"/>
</dbReference>
<dbReference type="SUPFAM" id="SSF56281">
    <property type="entry name" value="Metallo-hydrolase/oxidoreductase"/>
    <property type="match status" value="1"/>
</dbReference>
<evidence type="ECO:0000259" key="1">
    <source>
        <dbReference type="Pfam" id="PF00753"/>
    </source>
</evidence>
<protein>
    <recommendedName>
        <fullName evidence="1">Metallo-beta-lactamase domain-containing protein</fullName>
    </recommendedName>
</protein>
<evidence type="ECO:0000313" key="2">
    <source>
        <dbReference type="EMBL" id="PXA66223.1"/>
    </source>
</evidence>